<dbReference type="AlphaFoldDB" id="A0A9P0G4T9"/>
<evidence type="ECO:0000256" key="12">
    <source>
        <dbReference type="ARBA" id="ARBA00023015"/>
    </source>
</evidence>
<evidence type="ECO:0000256" key="7">
    <source>
        <dbReference type="ARBA" id="ARBA00022553"/>
    </source>
</evidence>
<keyword evidence="9" id="KW-0013">ADP-ribosylation</keyword>
<evidence type="ECO:0000313" key="24">
    <source>
        <dbReference type="Proteomes" id="UP001152759"/>
    </source>
</evidence>
<comment type="function">
    <text evidence="17">Transcription factor involved, among others, in the transcriptional regulation of osmoprotective and inflammatory genes. Binds the DNA consensus sequence 5'-[ACT][AG]TGGAAA[CAT]A[TA][ATC][CA][ATG][GT][GAC][CG][CT]-3'. Mediates the transcriptional response to hypertonicity. Positively regulates the transcription of LCN2 and S100A4 genes; optimal transactivation of these genes requires the presence of DDX5/DDX17. Also involved in the DNA damage response by preventing formation of R-loops; R-loops are composed of a DNA:RNA hybrid and the associated non-template single-stranded DNA.</text>
</comment>
<evidence type="ECO:0000256" key="10">
    <source>
        <dbReference type="ARBA" id="ARBA00022843"/>
    </source>
</evidence>
<dbReference type="PROSITE" id="PS50254">
    <property type="entry name" value="REL_2"/>
    <property type="match status" value="1"/>
</dbReference>
<dbReference type="SUPFAM" id="SSF81296">
    <property type="entry name" value="E set domains"/>
    <property type="match status" value="1"/>
</dbReference>
<dbReference type="Pfam" id="PF16179">
    <property type="entry name" value="RHD_dimer"/>
    <property type="match status" value="1"/>
</dbReference>
<name>A0A9P0G4T9_BEMTA</name>
<dbReference type="InterPro" id="IPR037059">
    <property type="entry name" value="RHD_DNA_bind_dom_sf"/>
</dbReference>
<evidence type="ECO:0000256" key="20">
    <source>
        <dbReference type="ARBA" id="ARBA00080722"/>
    </source>
</evidence>
<keyword evidence="24" id="KW-1185">Reference proteome</keyword>
<dbReference type="InterPro" id="IPR008366">
    <property type="entry name" value="NFAT"/>
</dbReference>
<keyword evidence="16" id="KW-0539">Nucleus</keyword>
<proteinExistence type="predicted"/>
<dbReference type="Gene3D" id="2.60.40.10">
    <property type="entry name" value="Immunoglobulins"/>
    <property type="match status" value="1"/>
</dbReference>
<evidence type="ECO:0000256" key="9">
    <source>
        <dbReference type="ARBA" id="ARBA00022765"/>
    </source>
</evidence>
<evidence type="ECO:0000256" key="18">
    <source>
        <dbReference type="ARBA" id="ARBA00065799"/>
    </source>
</evidence>
<keyword evidence="7" id="KW-0597">Phosphoprotein</keyword>
<evidence type="ECO:0000256" key="11">
    <source>
        <dbReference type="ARBA" id="ARBA00022990"/>
    </source>
</evidence>
<dbReference type="InterPro" id="IPR011539">
    <property type="entry name" value="RHD_DNA_bind_dom"/>
</dbReference>
<keyword evidence="10" id="KW-0832">Ubl conjugation</keyword>
<organism evidence="23 24">
    <name type="scientific">Bemisia tabaci</name>
    <name type="common">Sweetpotato whitefly</name>
    <name type="synonym">Aleurodes tabaci</name>
    <dbReference type="NCBI Taxonomy" id="7038"/>
    <lineage>
        <taxon>Eukaryota</taxon>
        <taxon>Metazoa</taxon>
        <taxon>Ecdysozoa</taxon>
        <taxon>Arthropoda</taxon>
        <taxon>Hexapoda</taxon>
        <taxon>Insecta</taxon>
        <taxon>Pterygota</taxon>
        <taxon>Neoptera</taxon>
        <taxon>Paraneoptera</taxon>
        <taxon>Hemiptera</taxon>
        <taxon>Sternorrhyncha</taxon>
        <taxon>Aleyrodoidea</taxon>
        <taxon>Aleyrodidae</taxon>
        <taxon>Aleyrodinae</taxon>
        <taxon>Bemisia</taxon>
    </lineage>
</organism>
<evidence type="ECO:0000256" key="3">
    <source>
        <dbReference type="ARBA" id="ARBA00004496"/>
    </source>
</evidence>
<dbReference type="PRINTS" id="PR01789">
    <property type="entry name" value="NUCFACTORATC"/>
</dbReference>
<evidence type="ECO:0000256" key="14">
    <source>
        <dbReference type="ARBA" id="ARBA00023159"/>
    </source>
</evidence>
<dbReference type="GO" id="GO:0006974">
    <property type="term" value="P:DNA damage response"/>
    <property type="evidence" value="ECO:0007669"/>
    <property type="project" value="UniProtKB-KW"/>
</dbReference>
<comment type="subcellular location">
    <subcellularLocation>
        <location evidence="2">Chromosome</location>
    </subcellularLocation>
    <subcellularLocation>
        <location evidence="3">Cytoplasm</location>
    </subcellularLocation>
    <subcellularLocation>
        <location evidence="1">Nucleus</location>
    </subcellularLocation>
</comment>
<evidence type="ECO:0000256" key="2">
    <source>
        <dbReference type="ARBA" id="ARBA00004286"/>
    </source>
</evidence>
<evidence type="ECO:0000256" key="13">
    <source>
        <dbReference type="ARBA" id="ARBA00023125"/>
    </source>
</evidence>
<keyword evidence="14" id="KW-0010">Activator</keyword>
<evidence type="ECO:0000256" key="17">
    <source>
        <dbReference type="ARBA" id="ARBA00055141"/>
    </source>
</evidence>
<evidence type="ECO:0000256" key="15">
    <source>
        <dbReference type="ARBA" id="ARBA00023163"/>
    </source>
</evidence>
<dbReference type="InterPro" id="IPR008967">
    <property type="entry name" value="p53-like_TF_DNA-bd_sf"/>
</dbReference>
<evidence type="ECO:0000256" key="1">
    <source>
        <dbReference type="ARBA" id="ARBA00004123"/>
    </source>
</evidence>
<comment type="subunit">
    <text evidence="18">Homodimer when bound to DNA, completely encircles its DNA target. Interacts with CIDEC; this interaction is direct and retains NFAT5 in the cytoplasm. Does not bind with Fos and Jun transcription factors. Interacts with DDX5 and DDX17; this interaction leads to DDX5/DDX17 recruitment to LNC2 and S100A4 promoters and NFAT5-mediated DDX5/DDX17-enhanced transactivation.</text>
</comment>
<keyword evidence="12" id="KW-0805">Transcription regulation</keyword>
<dbReference type="GO" id="GO:0010467">
    <property type="term" value="P:gene expression"/>
    <property type="evidence" value="ECO:0007669"/>
    <property type="project" value="UniProtKB-ARBA"/>
</dbReference>
<reference evidence="23" key="1">
    <citation type="submission" date="2021-12" db="EMBL/GenBank/DDBJ databases">
        <authorList>
            <person name="King R."/>
        </authorList>
    </citation>
    <scope>NUCLEOTIDE SEQUENCE</scope>
</reference>
<dbReference type="GO" id="GO:0000978">
    <property type="term" value="F:RNA polymerase II cis-regulatory region sequence-specific DNA binding"/>
    <property type="evidence" value="ECO:0007669"/>
    <property type="project" value="TreeGrafter"/>
</dbReference>
<dbReference type="PANTHER" id="PTHR12533:SF7">
    <property type="entry name" value="NFAT NUCLEAR FACTOR, ISOFORM B"/>
    <property type="match status" value="1"/>
</dbReference>
<dbReference type="InterPro" id="IPR002909">
    <property type="entry name" value="IPT_dom"/>
</dbReference>
<gene>
    <name evidence="23" type="ORF">BEMITA_LOCUS12095</name>
</gene>
<evidence type="ECO:0000256" key="5">
    <source>
        <dbReference type="ARBA" id="ARBA00022490"/>
    </source>
</evidence>
<evidence type="ECO:0000256" key="6">
    <source>
        <dbReference type="ARBA" id="ARBA00022499"/>
    </source>
</evidence>
<accession>A0A9P0G4T9</accession>
<evidence type="ECO:0000256" key="19">
    <source>
        <dbReference type="ARBA" id="ARBA00072227"/>
    </source>
</evidence>
<evidence type="ECO:0000256" key="16">
    <source>
        <dbReference type="ARBA" id="ARBA00023242"/>
    </source>
</evidence>
<evidence type="ECO:0000313" key="23">
    <source>
        <dbReference type="EMBL" id="CAH0775944.1"/>
    </source>
</evidence>
<keyword evidence="11" id="KW-0007">Acetylation</keyword>
<dbReference type="Gene3D" id="2.60.40.340">
    <property type="entry name" value="Rel homology domain (RHD), DNA-binding domain"/>
    <property type="match status" value="1"/>
</dbReference>
<dbReference type="GO" id="GO:1902531">
    <property type="term" value="P:regulation of intracellular signal transduction"/>
    <property type="evidence" value="ECO:0007669"/>
    <property type="project" value="UniProtKB-ARBA"/>
</dbReference>
<keyword evidence="5" id="KW-0963">Cytoplasm</keyword>
<keyword evidence="4" id="KW-0158">Chromosome</keyword>
<dbReference type="InterPro" id="IPR014756">
    <property type="entry name" value="Ig_E-set"/>
</dbReference>
<dbReference type="GO" id="GO:0005694">
    <property type="term" value="C:chromosome"/>
    <property type="evidence" value="ECO:0007669"/>
    <property type="project" value="UniProtKB-SubCell"/>
</dbReference>
<evidence type="ECO:0000259" key="22">
    <source>
        <dbReference type="PROSITE" id="PS50254"/>
    </source>
</evidence>
<protein>
    <recommendedName>
        <fullName evidence="19">Nuclear factor of activated T-cells 5</fullName>
    </recommendedName>
    <alternativeName>
        <fullName evidence="20">T-cell transcription factor NFAT5</fullName>
    </alternativeName>
</protein>
<dbReference type="GO" id="GO:0005667">
    <property type="term" value="C:transcription regulator complex"/>
    <property type="evidence" value="ECO:0007669"/>
    <property type="project" value="TreeGrafter"/>
</dbReference>
<dbReference type="SUPFAM" id="SSF49417">
    <property type="entry name" value="p53-like transcription factors"/>
    <property type="match status" value="1"/>
</dbReference>
<dbReference type="GO" id="GO:0005737">
    <property type="term" value="C:cytoplasm"/>
    <property type="evidence" value="ECO:0007669"/>
    <property type="project" value="UniProtKB-SubCell"/>
</dbReference>
<keyword evidence="15" id="KW-0804">Transcription</keyword>
<dbReference type="GO" id="GO:0048731">
    <property type="term" value="P:system development"/>
    <property type="evidence" value="ECO:0007669"/>
    <property type="project" value="UniProtKB-ARBA"/>
</dbReference>
<feature type="region of interest" description="Disordered" evidence="21">
    <location>
        <begin position="441"/>
        <end position="470"/>
    </location>
</feature>
<dbReference type="InterPro" id="IPR032397">
    <property type="entry name" value="RHD_dimer"/>
</dbReference>
<keyword evidence="6" id="KW-1017">Isopeptide bond</keyword>
<keyword evidence="8" id="KW-0227">DNA damage</keyword>
<evidence type="ECO:0000256" key="21">
    <source>
        <dbReference type="SAM" id="MobiDB-lite"/>
    </source>
</evidence>
<dbReference type="PANTHER" id="PTHR12533">
    <property type="entry name" value="NFAT"/>
    <property type="match status" value="1"/>
</dbReference>
<dbReference type="FunFam" id="2.60.40.10:FF:000174">
    <property type="entry name" value="Nuclear factor of activated T-cells 5, tonicity-responsive"/>
    <property type="match status" value="1"/>
</dbReference>
<dbReference type="SMART" id="SM00429">
    <property type="entry name" value="IPT"/>
    <property type="match status" value="1"/>
</dbReference>
<dbReference type="InterPro" id="IPR013783">
    <property type="entry name" value="Ig-like_fold"/>
</dbReference>
<dbReference type="EMBL" id="OU963868">
    <property type="protein sequence ID" value="CAH0775944.1"/>
    <property type="molecule type" value="Genomic_DNA"/>
</dbReference>
<keyword evidence="13" id="KW-0238">DNA-binding</keyword>
<dbReference type="FunFam" id="2.60.40.340:FF:000002">
    <property type="entry name" value="Nuclear factor of activated T-cells 5, tonicity-responsive"/>
    <property type="match status" value="1"/>
</dbReference>
<dbReference type="GO" id="GO:0005634">
    <property type="term" value="C:nucleus"/>
    <property type="evidence" value="ECO:0007669"/>
    <property type="project" value="UniProtKB-SubCell"/>
</dbReference>
<feature type="domain" description="RHD" evidence="22">
    <location>
        <begin position="175"/>
        <end position="346"/>
    </location>
</feature>
<dbReference type="GO" id="GO:0000981">
    <property type="term" value="F:DNA-binding transcription factor activity, RNA polymerase II-specific"/>
    <property type="evidence" value="ECO:0007669"/>
    <property type="project" value="TreeGrafter"/>
</dbReference>
<dbReference type="GO" id="GO:0048468">
    <property type="term" value="P:cell development"/>
    <property type="evidence" value="ECO:0007669"/>
    <property type="project" value="UniProtKB-ARBA"/>
</dbReference>
<sequence length="890" mass="96226">MLLKGAKAAKSGKLVASGKGLKSATMKLTTVPETILRPHRKFMKGVPSKRLALSQHRLIAAKKEDSCMNVDICDNSNDSGLGFDHHTDYKYTKHPAYSYDQEQSYWAEDTYNKVKKKKYDVKLESDDATDNFTFPISSLNNSGITPVNVVRPVKLSSLRGNSGPVTLTSQLSATSRDGSVSLQILSQPEQQHRARYQTEGSRGAVKDRTGNGFPVVKLSGYNKPTTLQVFIGTDQGRVMPHMFYQACRVQGKNSTPCIEKKVDGTILIELDVDPANNMNVTCDCVGILKERNVDVEHRFPGESPTRSKKKSTRCRMVFRTSILHPDGTSEVLQVASQPIACTQLPGVPEICKKSLTACPATGGLELFILGKNFLKDTKVVFQQTEGDTTVWEQSVVPDKEFLQQSHLVCMVPPYKVTDILEPVSVFLSVVSSGRVSEPHSFLYTPDGSSSQSPVPEPESKPSSSSLMNLGEMSSSKYRSDDLLTLSSQPSLAPELPVAGYITPRNSPSDVHPVMMWQSPDSGLGDNHQKRQLRGKTMLLPPPALIPLGGRRNSVPMIVPDVLSPPNLKTELETPPQIISPEPKPIVGVQELSPAVPPVPSLSQSQPTCLPLLSTTEAPNMTTLNTLVSEQASAPLPTQSAQSVEKYLSRLENSPPGVNGHPFQQPKANSNFMSYQMPPTAVDNSSFTSSNTHVSNADCKSTVQFSSTNVPITSTNVLQQVFTDSNRSGVIVHPMLMPPETIPSAVLNVPTTVIESQMKTPLIPEASPVAMDTSVSVNSTVTASATENLDAFVNSTAECHIGAGNALCNTQPMESSVLPGPSPTTTMSMSLLNTPVGTAAASTMVASLQSTTLYPPVVEKKPEVEIPQDLKNMSDNDLLKFINPSCFDQGL</sequence>
<evidence type="ECO:0000256" key="4">
    <source>
        <dbReference type="ARBA" id="ARBA00022454"/>
    </source>
</evidence>
<dbReference type="Proteomes" id="UP001152759">
    <property type="component" value="Chromosome 7"/>
</dbReference>
<dbReference type="Pfam" id="PF00554">
    <property type="entry name" value="RHD_DNA_bind"/>
    <property type="match status" value="1"/>
</dbReference>
<dbReference type="GO" id="GO:0045944">
    <property type="term" value="P:positive regulation of transcription by RNA polymerase II"/>
    <property type="evidence" value="ECO:0007669"/>
    <property type="project" value="UniProtKB-ARBA"/>
</dbReference>
<evidence type="ECO:0000256" key="8">
    <source>
        <dbReference type="ARBA" id="ARBA00022763"/>
    </source>
</evidence>